<sequence length="86" mass="9661">MIKLLLLHHLRLAKPTTAGPGPGSDVIFIFWSVQKSAQHRTGGMYLQTSLADYIKSYKWICRLLISTKLSHFMRTDNAAALSSEEV</sequence>
<organism evidence="2">
    <name type="scientific">Rhizophora mucronata</name>
    <name type="common">Asiatic mangrove</name>
    <dbReference type="NCBI Taxonomy" id="61149"/>
    <lineage>
        <taxon>Eukaryota</taxon>
        <taxon>Viridiplantae</taxon>
        <taxon>Streptophyta</taxon>
        <taxon>Embryophyta</taxon>
        <taxon>Tracheophyta</taxon>
        <taxon>Spermatophyta</taxon>
        <taxon>Magnoliopsida</taxon>
        <taxon>eudicotyledons</taxon>
        <taxon>Gunneridae</taxon>
        <taxon>Pentapetalae</taxon>
        <taxon>rosids</taxon>
        <taxon>fabids</taxon>
        <taxon>Malpighiales</taxon>
        <taxon>Rhizophoraceae</taxon>
        <taxon>Rhizophora</taxon>
    </lineage>
</organism>
<evidence type="ECO:0000313" key="2">
    <source>
        <dbReference type="EMBL" id="MBX70224.1"/>
    </source>
</evidence>
<accession>A0A2P2QTN0</accession>
<name>A0A2P2QTN0_RHIMU</name>
<keyword evidence="1" id="KW-0732">Signal</keyword>
<dbReference type="EMBL" id="GGEC01089740">
    <property type="protein sequence ID" value="MBX70224.1"/>
    <property type="molecule type" value="Transcribed_RNA"/>
</dbReference>
<protein>
    <submittedName>
        <fullName evidence="2">Uncharacterized protein</fullName>
    </submittedName>
</protein>
<proteinExistence type="predicted"/>
<feature type="signal peptide" evidence="1">
    <location>
        <begin position="1"/>
        <end position="18"/>
    </location>
</feature>
<feature type="chain" id="PRO_5015117454" evidence="1">
    <location>
        <begin position="19"/>
        <end position="86"/>
    </location>
</feature>
<reference evidence="2" key="1">
    <citation type="submission" date="2018-02" db="EMBL/GenBank/DDBJ databases">
        <title>Rhizophora mucronata_Transcriptome.</title>
        <authorList>
            <person name="Meera S.P."/>
            <person name="Sreeshan A."/>
            <person name="Augustine A."/>
        </authorList>
    </citation>
    <scope>NUCLEOTIDE SEQUENCE</scope>
    <source>
        <tissue evidence="2">Leaf</tissue>
    </source>
</reference>
<evidence type="ECO:0000256" key="1">
    <source>
        <dbReference type="SAM" id="SignalP"/>
    </source>
</evidence>
<dbReference type="AlphaFoldDB" id="A0A2P2QTN0"/>